<dbReference type="Proteomes" id="UP000306888">
    <property type="component" value="Unassembled WGS sequence"/>
</dbReference>
<dbReference type="AlphaFoldDB" id="A0A4S2DN81"/>
<keyword evidence="4" id="KW-1185">Reference proteome</keyword>
<keyword evidence="1" id="KW-0472">Membrane</keyword>
<dbReference type="GO" id="GO:0016787">
    <property type="term" value="F:hydrolase activity"/>
    <property type="evidence" value="ECO:0007669"/>
    <property type="project" value="InterPro"/>
</dbReference>
<evidence type="ECO:0000313" key="3">
    <source>
        <dbReference type="EMBL" id="TGY43837.1"/>
    </source>
</evidence>
<dbReference type="RefSeq" id="WP_136004579.1">
    <property type="nucleotide sequence ID" value="NZ_SRYR01000001.1"/>
</dbReference>
<feature type="transmembrane region" description="Helical" evidence="1">
    <location>
        <begin position="75"/>
        <end position="98"/>
    </location>
</feature>
<feature type="domain" description="Calcineurin-like phosphoesterase" evidence="2">
    <location>
        <begin position="154"/>
        <end position="321"/>
    </location>
</feature>
<keyword evidence="1" id="KW-1133">Transmembrane helix</keyword>
<keyword evidence="1" id="KW-0812">Transmembrane</keyword>
<evidence type="ECO:0000256" key="1">
    <source>
        <dbReference type="SAM" id="Phobius"/>
    </source>
</evidence>
<dbReference type="CDD" id="cd07385">
    <property type="entry name" value="MPP_YkuE_C"/>
    <property type="match status" value="1"/>
</dbReference>
<evidence type="ECO:0000313" key="4">
    <source>
        <dbReference type="Proteomes" id="UP000306888"/>
    </source>
</evidence>
<feature type="transmembrane region" description="Helical" evidence="1">
    <location>
        <begin position="6"/>
        <end position="23"/>
    </location>
</feature>
<name>A0A4S2DN81_9CLOT</name>
<comment type="caution">
    <text evidence="3">The sequence shown here is derived from an EMBL/GenBank/DDBJ whole genome shotgun (WGS) entry which is preliminary data.</text>
</comment>
<proteinExistence type="predicted"/>
<reference evidence="3 4" key="1">
    <citation type="submission" date="2019-04" db="EMBL/GenBank/DDBJ databases">
        <title>Microbes associate with the intestines of laboratory mice.</title>
        <authorList>
            <person name="Navarre W."/>
            <person name="Wong E."/>
            <person name="Huang K."/>
            <person name="Tropini C."/>
            <person name="Ng K."/>
            <person name="Yu B."/>
        </authorList>
    </citation>
    <scope>NUCLEOTIDE SEQUENCE [LARGE SCALE GENOMIC DNA]</scope>
    <source>
        <strain evidence="3 4">NM50_B9-20</strain>
    </source>
</reference>
<dbReference type="Pfam" id="PF00149">
    <property type="entry name" value="Metallophos"/>
    <property type="match status" value="1"/>
</dbReference>
<sequence length="376" mass="42994">MKFKYILIFIIFFSLYFSLNYYVGRRIFNGFNYIFKITPIFFWVIFWFLSLAYIISMTLNKYLPSSINDFLYLIGSYWLSILMYSLLTFPIIGLINYILKKANYNNDKIFIFETILIVTLFTIITLIGSFNARSSKVTSYDISLEDKTLNSHLNIIMVSDIHLGNLIKNSRLEELVNEINDLNPDIVLLAGDIIDSDINPFIDNNMAKEFSKIKSKYGTFAALGNHDFLTKSEDKIVELLKDNSVTVLRDDKVLVNDNFYIIGRDDSSVDRLSDTKRKSLGEITEDIDKSKPLIVIDHNPKDINESLDAEIDLQVSGHTHKGQIVPGNLVTNSLFEIDYGYLKKNSLNVIVSSGYGTWGPPVRIGSRSEIVKITLN</sequence>
<accession>A0A4S2DN81</accession>
<protein>
    <submittedName>
        <fullName evidence="3">Metallophosphoesterase</fullName>
    </submittedName>
</protein>
<gene>
    <name evidence="3" type="ORF">E5347_03200</name>
</gene>
<dbReference type="InterPro" id="IPR029052">
    <property type="entry name" value="Metallo-depent_PP-like"/>
</dbReference>
<dbReference type="InterPro" id="IPR004843">
    <property type="entry name" value="Calcineurin-like_PHP"/>
</dbReference>
<dbReference type="PANTHER" id="PTHR31302:SF0">
    <property type="entry name" value="TRANSMEMBRANE PROTEIN WITH METALLOPHOSPHOESTERASE DOMAIN"/>
    <property type="match status" value="1"/>
</dbReference>
<organism evidence="3 4">
    <name type="scientific">Clostridium sartagoforme</name>
    <dbReference type="NCBI Taxonomy" id="84031"/>
    <lineage>
        <taxon>Bacteria</taxon>
        <taxon>Bacillati</taxon>
        <taxon>Bacillota</taxon>
        <taxon>Clostridia</taxon>
        <taxon>Eubacteriales</taxon>
        <taxon>Clostridiaceae</taxon>
        <taxon>Clostridium</taxon>
    </lineage>
</organism>
<dbReference type="PANTHER" id="PTHR31302">
    <property type="entry name" value="TRANSMEMBRANE PROTEIN WITH METALLOPHOSPHOESTERASE DOMAIN-RELATED"/>
    <property type="match status" value="1"/>
</dbReference>
<dbReference type="OrthoDB" id="9780884at2"/>
<feature type="transmembrane region" description="Helical" evidence="1">
    <location>
        <begin position="110"/>
        <end position="130"/>
    </location>
</feature>
<feature type="transmembrane region" description="Helical" evidence="1">
    <location>
        <begin position="35"/>
        <end position="55"/>
    </location>
</feature>
<dbReference type="EMBL" id="SRYR01000001">
    <property type="protein sequence ID" value="TGY43837.1"/>
    <property type="molecule type" value="Genomic_DNA"/>
</dbReference>
<dbReference type="Gene3D" id="3.60.21.10">
    <property type="match status" value="1"/>
</dbReference>
<dbReference type="SUPFAM" id="SSF56300">
    <property type="entry name" value="Metallo-dependent phosphatases"/>
    <property type="match status" value="1"/>
</dbReference>
<evidence type="ECO:0000259" key="2">
    <source>
        <dbReference type="Pfam" id="PF00149"/>
    </source>
</evidence>
<dbReference type="InterPro" id="IPR051158">
    <property type="entry name" value="Metallophosphoesterase_sf"/>
</dbReference>